<comment type="caution">
    <text evidence="2">The sequence shown here is derived from an EMBL/GenBank/DDBJ whole genome shotgun (WGS) entry which is preliminary data.</text>
</comment>
<sequence>MSESTSTSRQSKLQEDTSFRVLRLLQDNPNLSQRELAKALGISLGGVHYCLQAMLDKGLIKIHNFQSSTRKLAYAYLLTPAGIVEKATLTGRFLKRKMEEYEQLRLEIESLQQENIDPAHNGKPQKGSPHP</sequence>
<organism evidence="2">
    <name type="scientific">mine drainage metagenome</name>
    <dbReference type="NCBI Taxonomy" id="410659"/>
    <lineage>
        <taxon>unclassified sequences</taxon>
        <taxon>metagenomes</taxon>
        <taxon>ecological metagenomes</taxon>
    </lineage>
</organism>
<dbReference type="InterPro" id="IPR036388">
    <property type="entry name" value="WH-like_DNA-bd_sf"/>
</dbReference>
<feature type="region of interest" description="Disordered" evidence="1">
    <location>
        <begin position="112"/>
        <end position="131"/>
    </location>
</feature>
<evidence type="ECO:0008006" key="3">
    <source>
        <dbReference type="Google" id="ProtNLM"/>
    </source>
</evidence>
<evidence type="ECO:0000256" key="1">
    <source>
        <dbReference type="SAM" id="MobiDB-lite"/>
    </source>
</evidence>
<dbReference type="InterPro" id="IPR011991">
    <property type="entry name" value="ArsR-like_HTH"/>
</dbReference>
<dbReference type="EMBL" id="CABR01000055">
    <property type="protein sequence ID" value="CBI09845.1"/>
    <property type="molecule type" value="Genomic_DNA"/>
</dbReference>
<dbReference type="AlphaFoldDB" id="E6QRH3"/>
<gene>
    <name evidence="2" type="ORF">CARN7_0591</name>
</gene>
<accession>E6QRH3</accession>
<dbReference type="Pfam" id="PF13412">
    <property type="entry name" value="HTH_24"/>
    <property type="match status" value="1"/>
</dbReference>
<dbReference type="SUPFAM" id="SSF46785">
    <property type="entry name" value="Winged helix' DNA-binding domain"/>
    <property type="match status" value="1"/>
</dbReference>
<protein>
    <recommendedName>
        <fullName evidence="3">MarR family EPS-associated transcriptional regulator</fullName>
    </recommendedName>
</protein>
<dbReference type="InterPro" id="IPR036390">
    <property type="entry name" value="WH_DNA-bd_sf"/>
</dbReference>
<evidence type="ECO:0000313" key="2">
    <source>
        <dbReference type="EMBL" id="CBI09845.1"/>
    </source>
</evidence>
<dbReference type="InterPro" id="IPR026433">
    <property type="entry name" value="MarR_EPS"/>
</dbReference>
<name>E6QRH3_9ZZZZ</name>
<proteinExistence type="predicted"/>
<dbReference type="CDD" id="cd00090">
    <property type="entry name" value="HTH_ARSR"/>
    <property type="match status" value="1"/>
</dbReference>
<dbReference type="Gene3D" id="1.10.10.10">
    <property type="entry name" value="Winged helix-like DNA-binding domain superfamily/Winged helix DNA-binding domain"/>
    <property type="match status" value="1"/>
</dbReference>
<reference evidence="2" key="1">
    <citation type="submission" date="2009-10" db="EMBL/GenBank/DDBJ databases">
        <title>Diversity of trophic interactions inside an arsenic-rich microbial ecosystem.</title>
        <authorList>
            <person name="Bertin P.N."/>
            <person name="Heinrich-Salmeron A."/>
            <person name="Pelletier E."/>
            <person name="Goulhen-Chollet F."/>
            <person name="Arsene-Ploetze F."/>
            <person name="Gallien S."/>
            <person name="Calteau A."/>
            <person name="Vallenet D."/>
            <person name="Casiot C."/>
            <person name="Chane-Woon-Ming B."/>
            <person name="Giloteaux L."/>
            <person name="Barakat M."/>
            <person name="Bonnefoy V."/>
            <person name="Bruneel O."/>
            <person name="Chandler M."/>
            <person name="Cleiss J."/>
            <person name="Duran R."/>
            <person name="Elbaz-Poulichet F."/>
            <person name="Fonknechten N."/>
            <person name="Lauga B."/>
            <person name="Mornico D."/>
            <person name="Ortet P."/>
            <person name="Schaeffer C."/>
            <person name="Siguier P."/>
            <person name="Alexander Thil Smith A."/>
            <person name="Van Dorsselaer A."/>
            <person name="Weissenbach J."/>
            <person name="Medigue C."/>
            <person name="Le Paslier D."/>
        </authorList>
    </citation>
    <scope>NUCLEOTIDE SEQUENCE</scope>
</reference>
<dbReference type="NCBIfam" id="TIGR04176">
    <property type="entry name" value="MarR_EPS"/>
    <property type="match status" value="1"/>
</dbReference>